<dbReference type="GO" id="GO:0004553">
    <property type="term" value="F:hydrolase activity, hydrolyzing O-glycosyl compounds"/>
    <property type="evidence" value="ECO:0007669"/>
    <property type="project" value="InterPro"/>
</dbReference>
<keyword evidence="4 5" id="KW-0326">Glycosidase</keyword>
<keyword evidence="3 5" id="KW-0378">Hydrolase</keyword>
<dbReference type="SUPFAM" id="SSF75005">
    <property type="entry name" value="Arabinanase/levansucrase/invertase"/>
    <property type="match status" value="1"/>
</dbReference>
<dbReference type="PANTHER" id="PTHR43817">
    <property type="entry name" value="GLYCOSYL HYDROLASE"/>
    <property type="match status" value="1"/>
</dbReference>
<dbReference type="AlphaFoldDB" id="A0A6I5N0W3"/>
<proteinExistence type="inferred from homology"/>
<evidence type="ECO:0000256" key="4">
    <source>
        <dbReference type="ARBA" id="ARBA00023295"/>
    </source>
</evidence>
<dbReference type="InterPro" id="IPR006710">
    <property type="entry name" value="Glyco_hydro_43"/>
</dbReference>
<comment type="caution">
    <text evidence="6">The sequence shown here is derived from an EMBL/GenBank/DDBJ whole genome shotgun (WGS) entry which is preliminary data.</text>
</comment>
<organism evidence="6 7">
    <name type="scientific">Bifidobacterium choloepi</name>
    <dbReference type="NCBI Taxonomy" id="2614131"/>
    <lineage>
        <taxon>Bacteria</taxon>
        <taxon>Bacillati</taxon>
        <taxon>Actinomycetota</taxon>
        <taxon>Actinomycetes</taxon>
        <taxon>Bifidobacteriales</taxon>
        <taxon>Bifidobacteriaceae</taxon>
        <taxon>Bifidobacterium</taxon>
    </lineage>
</organism>
<dbReference type="Pfam" id="PF04616">
    <property type="entry name" value="Glyco_hydro_43"/>
    <property type="match status" value="1"/>
</dbReference>
<dbReference type="GO" id="GO:0005975">
    <property type="term" value="P:carbohydrate metabolic process"/>
    <property type="evidence" value="ECO:0007669"/>
    <property type="project" value="InterPro"/>
</dbReference>
<dbReference type="InterPro" id="IPR016828">
    <property type="entry name" value="Alpha-L-arabinofuranosidase"/>
</dbReference>
<dbReference type="PANTHER" id="PTHR43817:SF1">
    <property type="entry name" value="HYDROLASE, FAMILY 43, PUTATIVE (AFU_ORTHOLOGUE AFUA_3G01660)-RELATED"/>
    <property type="match status" value="1"/>
</dbReference>
<dbReference type="PIRSF" id="PIRSF025414">
    <property type="entry name" value="Alpha-L-arabinofuranosidase"/>
    <property type="match status" value="1"/>
</dbReference>
<reference evidence="6 7" key="1">
    <citation type="submission" date="2019-09" db="EMBL/GenBank/DDBJ databases">
        <title>Phylogenetic characterization of a novel taxon of the genus Bifidobacterium: Bifidobacterium choloepi sp. nov.</title>
        <authorList>
            <person name="Modesto M."/>
            <person name="Satti M."/>
        </authorList>
    </citation>
    <scope>NUCLEOTIDE SEQUENCE [LARGE SCALE GENOMIC DNA]</scope>
    <source>
        <strain evidence="6 7">BRDM6</strain>
    </source>
</reference>
<name>A0A6I5N0W3_9BIFI</name>
<evidence type="ECO:0000256" key="2">
    <source>
        <dbReference type="ARBA" id="ARBA00022729"/>
    </source>
</evidence>
<evidence type="ECO:0000313" key="6">
    <source>
        <dbReference type="EMBL" id="NEG70568.1"/>
    </source>
</evidence>
<accession>A0A6I5N0W3</accession>
<protein>
    <submittedName>
        <fullName evidence="6">Family 43 glycosylhydrolase</fullName>
    </submittedName>
</protein>
<keyword evidence="7" id="KW-1185">Reference proteome</keyword>
<gene>
    <name evidence="6" type="ORF">F6S87_08180</name>
</gene>
<evidence type="ECO:0000313" key="7">
    <source>
        <dbReference type="Proteomes" id="UP000469292"/>
    </source>
</evidence>
<dbReference type="Gene3D" id="2.115.10.20">
    <property type="entry name" value="Glycosyl hydrolase domain, family 43"/>
    <property type="match status" value="1"/>
</dbReference>
<evidence type="ECO:0000256" key="3">
    <source>
        <dbReference type="ARBA" id="ARBA00022801"/>
    </source>
</evidence>
<comment type="similarity">
    <text evidence="1 5">Belongs to the glycosyl hydrolase 43 family.</text>
</comment>
<evidence type="ECO:0000256" key="1">
    <source>
        <dbReference type="ARBA" id="ARBA00009865"/>
    </source>
</evidence>
<keyword evidence="2" id="KW-0732">Signal</keyword>
<dbReference type="EMBL" id="VYSG01000005">
    <property type="protein sequence ID" value="NEG70568.1"/>
    <property type="molecule type" value="Genomic_DNA"/>
</dbReference>
<dbReference type="InterPro" id="IPR023296">
    <property type="entry name" value="Glyco_hydro_beta-prop_sf"/>
</dbReference>
<dbReference type="Proteomes" id="UP000469292">
    <property type="component" value="Unassembled WGS sequence"/>
</dbReference>
<sequence>MLLPNPIVLQRADPFVLRTDSGYLFTGSYPAYDRIVLRRADRLADLQSAEEHTIWRHHETGPMSRLIWAPEIHRINGRWVIYFAAAPTMELSPDGHTFQHRVFCLTCDDEDPIAGTWTERGQVDTGMETFALDATTFVSTDGRQYLVWAQQDLAIEGNSNLYIARMANPWTLDGPATRLSSPEYDWERVRFTVEEGPAILVHDGTVFVTFSASGTGPEYAMGMLTAPLADDDRPTDLLDSGVWTKLPEPIFVSDESVRQFGPGHNSFTVDADGNDLLVYHCRNYVEILGDPLFDPNRHARVGRIRWTENGMPDFGTPLQDTRWTPATCDVLPPDGKLVVDETV</sequence>
<dbReference type="RefSeq" id="WP_163228173.1">
    <property type="nucleotide sequence ID" value="NZ_VYSG01000005.1"/>
</dbReference>
<evidence type="ECO:0000256" key="5">
    <source>
        <dbReference type="RuleBase" id="RU361187"/>
    </source>
</evidence>